<comment type="caution">
    <text evidence="3">The sequence shown here is derived from an EMBL/GenBank/DDBJ whole genome shotgun (WGS) entry which is preliminary data.</text>
</comment>
<keyword evidence="1" id="KW-0479">Metal-binding</keyword>
<dbReference type="SUPFAM" id="SSF51366">
    <property type="entry name" value="Ribulose-phoshate binding barrel"/>
    <property type="match status" value="1"/>
</dbReference>
<evidence type="ECO:0000256" key="2">
    <source>
        <dbReference type="ARBA" id="ARBA00023235"/>
    </source>
</evidence>
<evidence type="ECO:0000256" key="1">
    <source>
        <dbReference type="ARBA" id="ARBA00022723"/>
    </source>
</evidence>
<dbReference type="InterPro" id="IPR000056">
    <property type="entry name" value="Ribul_P_3_epim-like"/>
</dbReference>
<keyword evidence="2" id="KW-0413">Isomerase</keyword>
<dbReference type="GO" id="GO:0046872">
    <property type="term" value="F:metal ion binding"/>
    <property type="evidence" value="ECO:0007669"/>
    <property type="project" value="UniProtKB-KW"/>
</dbReference>
<evidence type="ECO:0000313" key="3">
    <source>
        <dbReference type="EMBL" id="OGL88675.1"/>
    </source>
</evidence>
<organism evidence="3 4">
    <name type="scientific">Candidatus Uhrbacteria bacterium RIFCSPLOWO2_02_FULL_49_11</name>
    <dbReference type="NCBI Taxonomy" id="1802409"/>
    <lineage>
        <taxon>Bacteria</taxon>
        <taxon>Candidatus Uhriibacteriota</taxon>
    </lineage>
</organism>
<protein>
    <recommendedName>
        <fullName evidence="5">Ribulose-phosphate 3-epimerase</fullName>
    </recommendedName>
</protein>
<dbReference type="Pfam" id="PF00834">
    <property type="entry name" value="Ribul_P_3_epim"/>
    <property type="match status" value="1"/>
</dbReference>
<dbReference type="GO" id="GO:0016857">
    <property type="term" value="F:racemase and epimerase activity, acting on carbohydrates and derivatives"/>
    <property type="evidence" value="ECO:0007669"/>
    <property type="project" value="InterPro"/>
</dbReference>
<dbReference type="AlphaFoldDB" id="A0A1F7VE04"/>
<accession>A0A1F7VE04</accession>
<name>A0A1F7VE04_9BACT</name>
<dbReference type="GO" id="GO:0005975">
    <property type="term" value="P:carbohydrate metabolic process"/>
    <property type="evidence" value="ECO:0007669"/>
    <property type="project" value="InterPro"/>
</dbReference>
<proteinExistence type="predicted"/>
<dbReference type="PANTHER" id="PTHR11749">
    <property type="entry name" value="RIBULOSE-5-PHOSPHATE-3-EPIMERASE"/>
    <property type="match status" value="1"/>
</dbReference>
<evidence type="ECO:0000313" key="4">
    <source>
        <dbReference type="Proteomes" id="UP000178264"/>
    </source>
</evidence>
<dbReference type="EMBL" id="MGER01000017">
    <property type="protein sequence ID" value="OGL88675.1"/>
    <property type="molecule type" value="Genomic_DNA"/>
</dbReference>
<gene>
    <name evidence="3" type="ORF">A3I42_02240</name>
</gene>
<dbReference type="InterPro" id="IPR011060">
    <property type="entry name" value="RibuloseP-bd_barrel"/>
</dbReference>
<sequence length="217" mass="23445">MTVILPAIIEDTYEKVEKKLNLVAPFVDWVQIDVGDGVFVAHKTWTTIEDLSSLSLGLVIDLHLMVQDPLSYVARAQRISQIKRITFHVESTAEGAAVCDAVKRADREAGAALNPDTSLSTLAGFHGILDALLLMGVHPGWGGQGFIPGTLERIRDARAQFKKIKIGVDGGVHLQMGSAQACVDAGVDYLVVGSDIYKSKDIAKTIKQLQQLSPAQQ</sequence>
<reference evidence="3 4" key="1">
    <citation type="journal article" date="2016" name="Nat. Commun.">
        <title>Thousands of microbial genomes shed light on interconnected biogeochemical processes in an aquifer system.</title>
        <authorList>
            <person name="Anantharaman K."/>
            <person name="Brown C.T."/>
            <person name="Hug L.A."/>
            <person name="Sharon I."/>
            <person name="Castelle C.J."/>
            <person name="Probst A.J."/>
            <person name="Thomas B.C."/>
            <person name="Singh A."/>
            <person name="Wilkins M.J."/>
            <person name="Karaoz U."/>
            <person name="Brodie E.L."/>
            <person name="Williams K.H."/>
            <person name="Hubbard S.S."/>
            <person name="Banfield J.F."/>
        </authorList>
    </citation>
    <scope>NUCLEOTIDE SEQUENCE [LARGE SCALE GENOMIC DNA]</scope>
</reference>
<dbReference type="Proteomes" id="UP000178264">
    <property type="component" value="Unassembled WGS sequence"/>
</dbReference>
<evidence type="ECO:0008006" key="5">
    <source>
        <dbReference type="Google" id="ProtNLM"/>
    </source>
</evidence>
<dbReference type="InterPro" id="IPR013785">
    <property type="entry name" value="Aldolase_TIM"/>
</dbReference>
<dbReference type="Gene3D" id="3.20.20.70">
    <property type="entry name" value="Aldolase class I"/>
    <property type="match status" value="1"/>
</dbReference>